<dbReference type="EC" id="2.8.5.2" evidence="14"/>
<proteinExistence type="inferred from homology"/>
<evidence type="ECO:0000256" key="4">
    <source>
        <dbReference type="ARBA" id="ARBA00022617"/>
    </source>
</evidence>
<evidence type="ECO:0000256" key="17">
    <source>
        <dbReference type="PIRSR" id="PIRSR038455-3"/>
    </source>
</evidence>
<dbReference type="GO" id="GO:0046872">
    <property type="term" value="F:metal ion binding"/>
    <property type="evidence" value="ECO:0007669"/>
    <property type="project" value="UniProtKB-KW"/>
</dbReference>
<keyword evidence="4 14" id="KW-0349">Heme</keyword>
<keyword evidence="21" id="KW-1185">Reference proteome</keyword>
<dbReference type="GO" id="GO:0042597">
    <property type="term" value="C:periplasmic space"/>
    <property type="evidence" value="ECO:0007669"/>
    <property type="project" value="UniProtKB-SubCell"/>
</dbReference>
<evidence type="ECO:0000256" key="16">
    <source>
        <dbReference type="PIRSR" id="PIRSR038455-2"/>
    </source>
</evidence>
<dbReference type="GO" id="GO:0070069">
    <property type="term" value="C:cytochrome complex"/>
    <property type="evidence" value="ECO:0007669"/>
    <property type="project" value="InterPro"/>
</dbReference>
<dbReference type="GO" id="GO:0019417">
    <property type="term" value="P:sulfur oxidation"/>
    <property type="evidence" value="ECO:0007669"/>
    <property type="project" value="InterPro"/>
</dbReference>
<evidence type="ECO:0000313" key="20">
    <source>
        <dbReference type="EMBL" id="BAV34521.1"/>
    </source>
</evidence>
<sequence length="289" mass="32492">MKKILLILAALGVAAGTLSAAMADPASDLKQFQAFFKKKFPTVPFDQYSNGLYVLPGMDEYREQWTLINEFPPYELGLSLGKKMWDTPFKNGKTYASCFKNGGKNIAQGYPYWDEATQKVRTAEMDLMDCARSNGENFSFLSADLSKDQGPRVQLAQLTAYFYSLSQGQRIKIDLSSPGAVKAYEDGKKFWWQRRGQLNFACSNCHMDLAGKNFGGNQPLSAALGHTTAWPAQRLEWGRLETIHQRYATCNSQVRAKPFKHGSEIYNHLQLYETYMSSGLPLTAPAMRN</sequence>
<dbReference type="InterPro" id="IPR025710">
    <property type="entry name" value="SoxA"/>
</dbReference>
<dbReference type="NCBIfam" id="TIGR04484">
    <property type="entry name" value="thiosulf_SoxA"/>
    <property type="match status" value="1"/>
</dbReference>
<dbReference type="SUPFAM" id="SSF46626">
    <property type="entry name" value="Cytochrome c"/>
    <property type="match status" value="2"/>
</dbReference>
<evidence type="ECO:0000256" key="9">
    <source>
        <dbReference type="ARBA" id="ARBA00022982"/>
    </source>
</evidence>
<keyword evidence="7 18" id="KW-0732">Signal</keyword>
<evidence type="ECO:0000256" key="1">
    <source>
        <dbReference type="ARBA" id="ARBA00004418"/>
    </source>
</evidence>
<dbReference type="Gene3D" id="1.10.760.10">
    <property type="entry name" value="Cytochrome c-like domain"/>
    <property type="match status" value="2"/>
</dbReference>
<name>A0A1B4XI84_9GAMM</name>
<dbReference type="InParanoid" id="A0A1B4XI84"/>
<feature type="chain" id="PRO_5008572454" description="SoxAX cytochrome complex subunit A" evidence="18">
    <location>
        <begin position="21"/>
        <end position="289"/>
    </location>
</feature>
<dbReference type="RefSeq" id="WP_096361252.1">
    <property type="nucleotide sequence ID" value="NZ_AP014879.1"/>
</dbReference>
<feature type="binding site" description="axial binding residue" evidence="17">
    <location>
        <position position="206"/>
    </location>
    <ligand>
        <name>heme c</name>
        <dbReference type="ChEBI" id="CHEBI:61717"/>
        <label>2</label>
    </ligand>
    <ligandPart>
        <name>Fe</name>
        <dbReference type="ChEBI" id="CHEBI:18248"/>
    </ligandPart>
</feature>
<feature type="binding site" description="covalent" evidence="16">
    <location>
        <position position="202"/>
    </location>
    <ligand>
        <name>heme c</name>
        <dbReference type="ChEBI" id="CHEBI:61717"/>
        <label>2</label>
    </ligand>
</feature>
<evidence type="ECO:0000256" key="10">
    <source>
        <dbReference type="ARBA" id="ARBA00023004"/>
    </source>
</evidence>
<keyword evidence="10 14" id="KW-0408">Iron</keyword>
<evidence type="ECO:0000313" key="21">
    <source>
        <dbReference type="Proteomes" id="UP000243180"/>
    </source>
</evidence>
<feature type="active site" description="Cysteine persulfide intermediate" evidence="15">
    <location>
        <position position="250"/>
    </location>
</feature>
<dbReference type="OrthoDB" id="9808312at2"/>
<comment type="subcellular location">
    <subcellularLocation>
        <location evidence="1 14">Periplasm</location>
    </subcellularLocation>
</comment>
<evidence type="ECO:0000256" key="13">
    <source>
        <dbReference type="ARBA" id="ARBA00048423"/>
    </source>
</evidence>
<comment type="catalytic activity">
    <reaction evidence="13 14">
        <text>S-sulfanyl-L-cysteinyl-[SoxY protein] + thiosulfate + 2 Fe(III)-[cytochrome c] = S-(2-sulfodisulfanyl)-L-cysteinyl-[SoxY protein] + 2 Fe(II)-[cytochrome c] + 2 H(+)</text>
        <dbReference type="Rhea" id="RHEA:51224"/>
        <dbReference type="Rhea" id="RHEA-COMP:10350"/>
        <dbReference type="Rhea" id="RHEA-COMP:14399"/>
        <dbReference type="Rhea" id="RHEA-COMP:14689"/>
        <dbReference type="Rhea" id="RHEA-COMP:14690"/>
        <dbReference type="ChEBI" id="CHEBI:15378"/>
        <dbReference type="ChEBI" id="CHEBI:29033"/>
        <dbReference type="ChEBI" id="CHEBI:29034"/>
        <dbReference type="ChEBI" id="CHEBI:33542"/>
        <dbReference type="ChEBI" id="CHEBI:61963"/>
        <dbReference type="ChEBI" id="CHEBI:140664"/>
        <dbReference type="EC" id="2.8.5.2"/>
    </reaction>
</comment>
<comment type="subunit">
    <text evidence="2 14">Heterodimer of SoxA and SoxX.</text>
</comment>
<reference evidence="20 21" key="1">
    <citation type="submission" date="2015-05" db="EMBL/GenBank/DDBJ databases">
        <title>Complete genome sequence of a sulfur-oxidizing gammaproteobacterium strain HA5.</title>
        <authorList>
            <person name="Miura A."/>
            <person name="Kojima H."/>
            <person name="Fukui M."/>
        </authorList>
    </citation>
    <scope>NUCLEOTIDE SEQUENCE [LARGE SCALE GENOMIC DNA]</scope>
    <source>
        <strain evidence="20 21">HA5</strain>
    </source>
</reference>
<feature type="binding site" description="axial binding residue" evidence="17">
    <location>
        <position position="250"/>
    </location>
    <ligand>
        <name>heme c</name>
        <dbReference type="ChEBI" id="CHEBI:61717"/>
        <label>2</label>
    </ligand>
    <ligandPart>
        <name>Fe</name>
        <dbReference type="ChEBI" id="CHEBI:18248"/>
    </ligandPart>
</feature>
<feature type="binding site" evidence="16">
    <location>
        <position position="246"/>
    </location>
    <ligand>
        <name>substrate</name>
    </ligand>
</feature>
<keyword evidence="3 14" id="KW-0813">Transport</keyword>
<keyword evidence="6 14" id="KW-0479">Metal-binding</keyword>
<feature type="signal peptide" evidence="18">
    <location>
        <begin position="1"/>
        <end position="20"/>
    </location>
</feature>
<evidence type="ECO:0000256" key="14">
    <source>
        <dbReference type="PIRNR" id="PIRNR038455"/>
    </source>
</evidence>
<dbReference type="InterPro" id="IPR009056">
    <property type="entry name" value="Cyt_c-like_dom"/>
</dbReference>
<dbReference type="GO" id="GO:0020037">
    <property type="term" value="F:heme binding"/>
    <property type="evidence" value="ECO:0007669"/>
    <property type="project" value="InterPro"/>
</dbReference>
<dbReference type="GO" id="GO:0016740">
    <property type="term" value="F:transferase activity"/>
    <property type="evidence" value="ECO:0007669"/>
    <property type="project" value="UniProtKB-KW"/>
</dbReference>
<keyword evidence="9 14" id="KW-0249">Electron transport</keyword>
<dbReference type="GO" id="GO:0009055">
    <property type="term" value="F:electron transfer activity"/>
    <property type="evidence" value="ECO:0007669"/>
    <property type="project" value="InterPro"/>
</dbReference>
<evidence type="ECO:0000256" key="3">
    <source>
        <dbReference type="ARBA" id="ARBA00022448"/>
    </source>
</evidence>
<feature type="binding site" description="axial binding residue" evidence="17">
    <location>
        <position position="130"/>
    </location>
    <ligand>
        <name>heme c</name>
        <dbReference type="ChEBI" id="CHEBI:61717"/>
        <label>1</label>
    </ligand>
    <ligandPart>
        <name>Fe</name>
        <dbReference type="ChEBI" id="CHEBI:18248"/>
    </ligandPart>
</feature>
<dbReference type="PIRSF" id="PIRSF038455">
    <property type="entry name" value="SoxA"/>
    <property type="match status" value="1"/>
</dbReference>
<evidence type="ECO:0000256" key="11">
    <source>
        <dbReference type="ARBA" id="ARBA00025746"/>
    </source>
</evidence>
<dbReference type="InterPro" id="IPR036909">
    <property type="entry name" value="Cyt_c-like_dom_sf"/>
</dbReference>
<feature type="binding site" description="covalent" evidence="16">
    <location>
        <position position="205"/>
    </location>
    <ligand>
        <name>heme c</name>
        <dbReference type="ChEBI" id="CHEBI:61717"/>
        <label>2</label>
    </ligand>
</feature>
<evidence type="ECO:0000256" key="7">
    <source>
        <dbReference type="ARBA" id="ARBA00022729"/>
    </source>
</evidence>
<feature type="domain" description="Cytochrome c" evidence="19">
    <location>
        <begin position="81"/>
        <end position="171"/>
    </location>
</feature>
<dbReference type="Pfam" id="PF21342">
    <property type="entry name" value="SoxA-TsdA_cyt-c"/>
    <property type="match status" value="1"/>
</dbReference>
<evidence type="ECO:0000256" key="15">
    <source>
        <dbReference type="PIRSR" id="PIRSR038455-1"/>
    </source>
</evidence>
<comment type="catalytic activity">
    <reaction evidence="12 14">
        <text>L-cysteinyl-[SoxY protein] + thiosulfate + 2 Fe(III)-[cytochrome c] = S-sulfosulfanyl-L-cysteinyl-[SoxY protein] + 2 Fe(II)-[cytochrome c] + 2 H(+)</text>
        <dbReference type="Rhea" id="RHEA:56720"/>
        <dbReference type="Rhea" id="RHEA-COMP:10350"/>
        <dbReference type="Rhea" id="RHEA-COMP:14328"/>
        <dbReference type="Rhea" id="RHEA-COMP:14399"/>
        <dbReference type="Rhea" id="RHEA-COMP:14691"/>
        <dbReference type="ChEBI" id="CHEBI:15378"/>
        <dbReference type="ChEBI" id="CHEBI:29033"/>
        <dbReference type="ChEBI" id="CHEBI:29034"/>
        <dbReference type="ChEBI" id="CHEBI:29950"/>
        <dbReference type="ChEBI" id="CHEBI:33542"/>
        <dbReference type="ChEBI" id="CHEBI:139321"/>
        <dbReference type="EC" id="2.8.5.2"/>
    </reaction>
</comment>
<dbReference type="AlphaFoldDB" id="A0A1B4XI84"/>
<feature type="binding site" description="covalent" evidence="16">
    <location>
        <position position="98"/>
    </location>
    <ligand>
        <name>heme c</name>
        <dbReference type="ChEBI" id="CHEBI:61717"/>
        <label>1</label>
    </ligand>
</feature>
<evidence type="ECO:0000256" key="12">
    <source>
        <dbReference type="ARBA" id="ARBA00048077"/>
    </source>
</evidence>
<dbReference type="GO" id="GO:0016669">
    <property type="term" value="F:oxidoreductase activity, acting on a sulfur group of donors, cytochrome as acceptor"/>
    <property type="evidence" value="ECO:0007669"/>
    <property type="project" value="InterPro"/>
</dbReference>
<dbReference type="EMBL" id="AP014879">
    <property type="protein sequence ID" value="BAV34521.1"/>
    <property type="molecule type" value="Genomic_DNA"/>
</dbReference>
<comment type="similarity">
    <text evidence="11 14">Belongs to the SoxA family.</text>
</comment>
<evidence type="ECO:0000256" key="5">
    <source>
        <dbReference type="ARBA" id="ARBA00022679"/>
    </source>
</evidence>
<evidence type="ECO:0000256" key="2">
    <source>
        <dbReference type="ARBA" id="ARBA00011530"/>
    </source>
</evidence>
<dbReference type="KEGG" id="slim:SCL_2232"/>
<accession>A0A1B4XI84</accession>
<evidence type="ECO:0000256" key="6">
    <source>
        <dbReference type="ARBA" id="ARBA00022723"/>
    </source>
</evidence>
<keyword evidence="5 14" id="KW-0808">Transferase</keyword>
<comment type="cofactor">
    <cofactor evidence="16">
        <name>heme</name>
        <dbReference type="ChEBI" id="CHEBI:30413"/>
    </cofactor>
    <text evidence="16">Binds 2 heme groups per subunit.</text>
</comment>
<protein>
    <recommendedName>
        <fullName evidence="14">SoxAX cytochrome complex subunit A</fullName>
        <ecNumber evidence="14">2.8.5.2</ecNumber>
    </recommendedName>
    <alternativeName>
        <fullName evidence="14">Protein SoxA</fullName>
    </alternativeName>
    <alternativeName>
        <fullName evidence="14">Sulfur oxidizing protein A</fullName>
    </alternativeName>
    <alternativeName>
        <fullName evidence="14">Thiosulfate-oxidizing multienzyme system protein SoxA</fullName>
    </alternativeName>
</protein>
<evidence type="ECO:0000256" key="18">
    <source>
        <dbReference type="SAM" id="SignalP"/>
    </source>
</evidence>
<keyword evidence="8 14" id="KW-0574">Periplasm</keyword>
<organism evidence="20 21">
    <name type="scientific">Sulfuricaulis limicola</name>
    <dbReference type="NCBI Taxonomy" id="1620215"/>
    <lineage>
        <taxon>Bacteria</taxon>
        <taxon>Pseudomonadati</taxon>
        <taxon>Pseudomonadota</taxon>
        <taxon>Gammaproteobacteria</taxon>
        <taxon>Acidiferrobacterales</taxon>
        <taxon>Acidiferrobacteraceae</taxon>
        <taxon>Sulfuricaulis</taxon>
    </lineage>
</organism>
<evidence type="ECO:0000259" key="19">
    <source>
        <dbReference type="Pfam" id="PF21342"/>
    </source>
</evidence>
<evidence type="ECO:0000256" key="8">
    <source>
        <dbReference type="ARBA" id="ARBA00022764"/>
    </source>
</evidence>
<gene>
    <name evidence="20" type="ORF">SCL_2232</name>
</gene>
<dbReference type="Proteomes" id="UP000243180">
    <property type="component" value="Chromosome"/>
</dbReference>